<comment type="caution">
    <text evidence="1">The sequence shown here is derived from an EMBL/GenBank/DDBJ whole genome shotgun (WGS) entry which is preliminary data.</text>
</comment>
<proteinExistence type="predicted"/>
<name>A0ABR9PJ02_9BACT</name>
<organism evidence="1 2">
    <name type="scientific">Corallococcus soli</name>
    <dbReference type="NCBI Taxonomy" id="2710757"/>
    <lineage>
        <taxon>Bacteria</taxon>
        <taxon>Pseudomonadati</taxon>
        <taxon>Myxococcota</taxon>
        <taxon>Myxococcia</taxon>
        <taxon>Myxococcales</taxon>
        <taxon>Cystobacterineae</taxon>
        <taxon>Myxococcaceae</taxon>
        <taxon>Corallococcus</taxon>
    </lineage>
</organism>
<dbReference type="RefSeq" id="WP_193347236.1">
    <property type="nucleotide sequence ID" value="NZ_CBCSIP010000003.1"/>
</dbReference>
<gene>
    <name evidence="1" type="ORF">G4177_06785</name>
</gene>
<keyword evidence="2" id="KW-1185">Reference proteome</keyword>
<evidence type="ECO:0000313" key="2">
    <source>
        <dbReference type="Proteomes" id="UP001516472"/>
    </source>
</evidence>
<protein>
    <submittedName>
        <fullName evidence="1">Uncharacterized protein</fullName>
    </submittedName>
</protein>
<dbReference type="EMBL" id="JAAIYO010000001">
    <property type="protein sequence ID" value="MBE4747884.1"/>
    <property type="molecule type" value="Genomic_DNA"/>
</dbReference>
<evidence type="ECO:0000313" key="1">
    <source>
        <dbReference type="EMBL" id="MBE4747884.1"/>
    </source>
</evidence>
<dbReference type="Proteomes" id="UP001516472">
    <property type="component" value="Unassembled WGS sequence"/>
</dbReference>
<accession>A0ABR9PJ02</accession>
<sequence>MPLFEQASTRSKAGHLNTAIAELSRTEAPEVLAPVLQALLAREESRRVVDKQDVPVSVAATRALLSLPHPHPLEVTPEHLEALREHDRVVPRFSSKVMGSVPPLFT</sequence>
<reference evidence="1 2" key="1">
    <citation type="submission" date="2020-02" db="EMBL/GenBank/DDBJ databases">
        <authorList>
            <person name="Babadi Z.K."/>
            <person name="Risdian C."/>
            <person name="Ebrahimipour G.H."/>
            <person name="Wink J."/>
        </authorList>
    </citation>
    <scope>NUCLEOTIDE SEQUENCE [LARGE SCALE GENOMIC DNA]</scope>
    <source>
        <strain evidence="1 2">ZKHCc1 1396</strain>
    </source>
</reference>